<gene>
    <name evidence="2" type="ORF">FYK55_16020</name>
</gene>
<dbReference type="SUPFAM" id="SSF50939">
    <property type="entry name" value="Sialidases"/>
    <property type="match status" value="1"/>
</dbReference>
<comment type="caution">
    <text evidence="2">The sequence shown here is derived from an EMBL/GenBank/DDBJ whole genome shotgun (WGS) entry which is preliminary data.</text>
</comment>
<evidence type="ECO:0000256" key="1">
    <source>
        <dbReference type="SAM" id="SignalP"/>
    </source>
</evidence>
<evidence type="ECO:0000313" key="2">
    <source>
        <dbReference type="EMBL" id="KAA5541933.1"/>
    </source>
</evidence>
<dbReference type="Gene3D" id="2.120.10.10">
    <property type="match status" value="1"/>
</dbReference>
<dbReference type="AlphaFoldDB" id="A0A5M6D3M9"/>
<keyword evidence="1" id="KW-0732">Signal</keyword>
<organism evidence="2 3">
    <name type="scientific">Roseiconus nitratireducens</name>
    <dbReference type="NCBI Taxonomy" id="2605748"/>
    <lineage>
        <taxon>Bacteria</taxon>
        <taxon>Pseudomonadati</taxon>
        <taxon>Planctomycetota</taxon>
        <taxon>Planctomycetia</taxon>
        <taxon>Pirellulales</taxon>
        <taxon>Pirellulaceae</taxon>
        <taxon>Roseiconus</taxon>
    </lineage>
</organism>
<proteinExistence type="predicted"/>
<name>A0A5M6D3M9_9BACT</name>
<sequence length="345" mass="38231">MLETIRKKLLSLLALSVLLPTTALLAQPPAQDAVTLVDVRKIWDRAPHNAFTDLIRFQDRWYCVFREGDGHVSPHGRIRVIESADGKSWQSAALIERPGADLRDAKITVTPDGQLMLSGAAALPASATHRHQSLSWFSDDGRDWSEGFPVGDPDVWLWRVTWHGPRAYGIGYGTADSRGTLRLYQSEDGKSFQPLVADLRKNSFGNESSILFRKDDTAECLLRRDGAENSALLGTSKPPYREWNWRDLGVRVGGPHLIEIPDGRVLAAVRLYDGGARTSLCWLDTARATLTECLELPSGGDTSYAGLVWHDDHLWVSYYSGHEADASHATTSIYLAKVKVPLSDK</sequence>
<feature type="chain" id="PRO_5024406593" evidence="1">
    <location>
        <begin position="27"/>
        <end position="345"/>
    </location>
</feature>
<feature type="signal peptide" evidence="1">
    <location>
        <begin position="1"/>
        <end position="26"/>
    </location>
</feature>
<keyword evidence="3" id="KW-1185">Reference proteome</keyword>
<evidence type="ECO:0000313" key="3">
    <source>
        <dbReference type="Proteomes" id="UP000324479"/>
    </source>
</evidence>
<dbReference type="Proteomes" id="UP000324479">
    <property type="component" value="Unassembled WGS sequence"/>
</dbReference>
<accession>A0A5M6D3M9</accession>
<dbReference type="CDD" id="cd15482">
    <property type="entry name" value="Sialidase_non-viral"/>
    <property type="match status" value="1"/>
</dbReference>
<protein>
    <submittedName>
        <fullName evidence="2">Exo-alpha-sialidase</fullName>
    </submittedName>
</protein>
<dbReference type="EMBL" id="VWOX01000009">
    <property type="protein sequence ID" value="KAA5541933.1"/>
    <property type="molecule type" value="Genomic_DNA"/>
</dbReference>
<dbReference type="InterPro" id="IPR036278">
    <property type="entry name" value="Sialidase_sf"/>
</dbReference>
<reference evidence="2 3" key="1">
    <citation type="submission" date="2019-08" db="EMBL/GenBank/DDBJ databases">
        <authorList>
            <person name="Dhanesh K."/>
            <person name="Kumar G."/>
            <person name="Sasikala C."/>
            <person name="Venkata Ramana C."/>
        </authorList>
    </citation>
    <scope>NUCLEOTIDE SEQUENCE [LARGE SCALE GENOMIC DNA]</scope>
    <source>
        <strain evidence="2 3">JC645</strain>
    </source>
</reference>